<keyword evidence="8" id="KW-1185">Reference proteome</keyword>
<dbReference type="InterPro" id="IPR000911">
    <property type="entry name" value="Ribosomal_uL11"/>
</dbReference>
<dbReference type="VEuPathDB" id="PiroplasmaDB:BmR1_04g08315"/>
<dbReference type="Gene3D" id="3.30.1550.10">
    <property type="entry name" value="Ribosomal protein L11/L12, N-terminal domain"/>
    <property type="match status" value="1"/>
</dbReference>
<reference evidence="7 8" key="3">
    <citation type="journal article" date="2016" name="Sci. Rep.">
        <title>Genome-wide diversity and gene expression profiling of Babesia microti isolates identify polymorphic genes that mediate host-pathogen interactions.</title>
        <authorList>
            <person name="Silva J.C."/>
            <person name="Cornillot E."/>
            <person name="McCracken C."/>
            <person name="Usmani-Brown S."/>
            <person name="Dwivedi A."/>
            <person name="Ifeonu O.O."/>
            <person name="Crabtree J."/>
            <person name="Gotia H.T."/>
            <person name="Virji A.Z."/>
            <person name="Reynes C."/>
            <person name="Colinge J."/>
            <person name="Kumar V."/>
            <person name="Lawres L."/>
            <person name="Pazzi J.E."/>
            <person name="Pablo J.V."/>
            <person name="Hung C."/>
            <person name="Brancato J."/>
            <person name="Kumari P."/>
            <person name="Orvis J."/>
            <person name="Tretina K."/>
            <person name="Chibucos M."/>
            <person name="Ott S."/>
            <person name="Sadzewicz L."/>
            <person name="Sengamalay N."/>
            <person name="Shetty A.C."/>
            <person name="Su Q."/>
            <person name="Tallon L."/>
            <person name="Fraser C.M."/>
            <person name="Frutos R."/>
            <person name="Molina D.M."/>
            <person name="Krause P.J."/>
            <person name="Ben Mamoun C."/>
        </authorList>
    </citation>
    <scope>NUCLEOTIDE SEQUENCE [LARGE SCALE GENOMIC DNA]</scope>
    <source>
        <strain evidence="7 8">RI</strain>
    </source>
</reference>
<dbReference type="OrthoDB" id="1478556at2759"/>
<comment type="similarity">
    <text evidence="1 4">Belongs to the universal ribosomal protein uL11 family.</text>
</comment>
<dbReference type="GO" id="GO:0022625">
    <property type="term" value="C:cytosolic large ribosomal subunit"/>
    <property type="evidence" value="ECO:0007669"/>
    <property type="project" value="TreeGrafter"/>
</dbReference>
<dbReference type="SUPFAM" id="SSF46906">
    <property type="entry name" value="Ribosomal protein L11, C-terminal domain"/>
    <property type="match status" value="1"/>
</dbReference>
<keyword evidence="3 4" id="KW-0687">Ribonucleoprotein</keyword>
<organism evidence="7 8">
    <name type="scientific">Babesia microti (strain RI)</name>
    <dbReference type="NCBI Taxonomy" id="1133968"/>
    <lineage>
        <taxon>Eukaryota</taxon>
        <taxon>Sar</taxon>
        <taxon>Alveolata</taxon>
        <taxon>Apicomplexa</taxon>
        <taxon>Aconoidasida</taxon>
        <taxon>Piroplasmida</taxon>
        <taxon>Babesiidae</taxon>
        <taxon>Babesia</taxon>
    </lineage>
</organism>
<dbReference type="InterPro" id="IPR020783">
    <property type="entry name" value="Ribosomal_uL11_C"/>
</dbReference>
<dbReference type="InterPro" id="IPR036769">
    <property type="entry name" value="Ribosomal_uL11_C_sf"/>
</dbReference>
<dbReference type="EMBL" id="LN871599">
    <property type="protein sequence ID" value="CCF75846.1"/>
    <property type="molecule type" value="Genomic_DNA"/>
</dbReference>
<dbReference type="Pfam" id="PF00298">
    <property type="entry name" value="Ribosomal_L11"/>
    <property type="match status" value="1"/>
</dbReference>
<evidence type="ECO:0000256" key="2">
    <source>
        <dbReference type="ARBA" id="ARBA00022980"/>
    </source>
</evidence>
<evidence type="ECO:0000256" key="3">
    <source>
        <dbReference type="ARBA" id="ARBA00023274"/>
    </source>
</evidence>
<sequence>MAKKPDPDQVVHVYLRQLGGEPAASSVLAPKLGPLGMSPKKIGDDIVKETMAWKGIKVTVHLIVQNRQAKIEIKPTATALLIRELAEPPRDRKKVKNIKHSGNLTFDQILNVSRTMRPHSMAREFKGTVKEILGTCNAIGCTIDGKKPRLLQQLIDSGEIEIPAM</sequence>
<dbReference type="FunFam" id="3.30.1550.10:FF:000002">
    <property type="entry name" value="60S ribosomal protein L12"/>
    <property type="match status" value="1"/>
</dbReference>
<accession>I7ISS8</accession>
<dbReference type="PANTHER" id="PTHR11661">
    <property type="entry name" value="60S RIBOSOMAL PROTEIN L12"/>
    <property type="match status" value="1"/>
</dbReference>
<dbReference type="SMART" id="SM00649">
    <property type="entry name" value="RL11"/>
    <property type="match status" value="1"/>
</dbReference>
<dbReference type="FunFam" id="1.10.10.250:FF:000002">
    <property type="entry name" value="60S ribosomal protein L12"/>
    <property type="match status" value="1"/>
</dbReference>
<dbReference type="GO" id="GO:0006412">
    <property type="term" value="P:translation"/>
    <property type="evidence" value="ECO:0007669"/>
    <property type="project" value="InterPro"/>
</dbReference>
<name>I7ISS8_BABMR</name>
<evidence type="ECO:0000256" key="1">
    <source>
        <dbReference type="ARBA" id="ARBA00010537"/>
    </source>
</evidence>
<dbReference type="Gene3D" id="1.10.10.250">
    <property type="entry name" value="Ribosomal protein L11, C-terminal domain"/>
    <property type="match status" value="1"/>
</dbReference>
<evidence type="ECO:0000256" key="4">
    <source>
        <dbReference type="RuleBase" id="RU003978"/>
    </source>
</evidence>
<evidence type="ECO:0000313" key="7">
    <source>
        <dbReference type="EMBL" id="CCF75846.1"/>
    </source>
</evidence>
<dbReference type="Proteomes" id="UP000002899">
    <property type="component" value="Chromosome IV"/>
</dbReference>
<dbReference type="InterPro" id="IPR020784">
    <property type="entry name" value="Ribosomal_uL11_N"/>
</dbReference>
<dbReference type="HAMAP" id="MF_00736">
    <property type="entry name" value="Ribosomal_uL11"/>
    <property type="match status" value="1"/>
</dbReference>
<dbReference type="PANTHER" id="PTHR11661:SF2">
    <property type="entry name" value="LARGE RIBOSOMAL SUBUNIT PROTEIN UL11"/>
    <property type="match status" value="1"/>
</dbReference>
<reference evidence="7 8" key="1">
    <citation type="journal article" date="2012" name="Nucleic Acids Res.">
        <title>Sequencing of the smallest Apicomplexan genome from the human pathogen Babesia microti.</title>
        <authorList>
            <person name="Cornillot E."/>
            <person name="Hadj-Kaddour K."/>
            <person name="Dassouli A."/>
            <person name="Noel B."/>
            <person name="Ranwez V."/>
            <person name="Vacherie B."/>
            <person name="Augagneur Y."/>
            <person name="Bres V."/>
            <person name="Duclos A."/>
            <person name="Randazzo S."/>
            <person name="Carcy B."/>
            <person name="Debierre-Grockiego F."/>
            <person name="Delbecq S."/>
            <person name="Moubri-Menage K."/>
            <person name="Shams-Eldin H."/>
            <person name="Usmani-Brown S."/>
            <person name="Bringaud F."/>
            <person name="Wincker P."/>
            <person name="Vivares C.P."/>
            <person name="Schwarz R.T."/>
            <person name="Schetters T.P."/>
            <person name="Krause P.J."/>
            <person name="Gorenflot A."/>
            <person name="Berry V."/>
            <person name="Barbe V."/>
            <person name="Ben Mamoun C."/>
        </authorList>
    </citation>
    <scope>NUCLEOTIDE SEQUENCE [LARGE SCALE GENOMIC DNA]</scope>
    <source>
        <strain evidence="7 8">RI</strain>
    </source>
</reference>
<evidence type="ECO:0000259" key="6">
    <source>
        <dbReference type="Pfam" id="PF03946"/>
    </source>
</evidence>
<dbReference type="GO" id="GO:0070180">
    <property type="term" value="F:large ribosomal subunit rRNA binding"/>
    <property type="evidence" value="ECO:0007669"/>
    <property type="project" value="TreeGrafter"/>
</dbReference>
<dbReference type="KEGG" id="bmic:BmR1_04g08315"/>
<keyword evidence="2 4" id="KW-0689">Ribosomal protein</keyword>
<feature type="domain" description="Large ribosomal subunit protein uL11 C-terminal" evidence="5">
    <location>
        <begin position="74"/>
        <end position="143"/>
    </location>
</feature>
<dbReference type="InterPro" id="IPR036796">
    <property type="entry name" value="Ribosomal_uL11_N_sf"/>
</dbReference>
<dbReference type="AlphaFoldDB" id="I7ISS8"/>
<gene>
    <name evidence="7" type="ORF">BmR1_04g08315</name>
</gene>
<dbReference type="GO" id="GO:0003735">
    <property type="term" value="F:structural constituent of ribosome"/>
    <property type="evidence" value="ECO:0007669"/>
    <property type="project" value="InterPro"/>
</dbReference>
<dbReference type="SUPFAM" id="SSF54747">
    <property type="entry name" value="Ribosomal L11/L12e N-terminal domain"/>
    <property type="match status" value="1"/>
</dbReference>
<evidence type="ECO:0000259" key="5">
    <source>
        <dbReference type="Pfam" id="PF00298"/>
    </source>
</evidence>
<evidence type="ECO:0000313" key="8">
    <source>
        <dbReference type="Proteomes" id="UP000002899"/>
    </source>
</evidence>
<dbReference type="Pfam" id="PF03946">
    <property type="entry name" value="Ribosomal_L11_N"/>
    <property type="match status" value="1"/>
</dbReference>
<dbReference type="RefSeq" id="XP_012650254.1">
    <property type="nucleotide sequence ID" value="XM_012794800.1"/>
</dbReference>
<feature type="domain" description="Large ribosomal subunit protein uL11 N-terminal" evidence="6">
    <location>
        <begin position="13"/>
        <end position="69"/>
    </location>
</feature>
<reference evidence="7 8" key="2">
    <citation type="journal article" date="2013" name="PLoS ONE">
        <title>Whole genome mapping and re-organization of the nuclear and mitochondrial genomes of Babesia microti isolates.</title>
        <authorList>
            <person name="Cornillot E."/>
            <person name="Dassouli A."/>
            <person name="Garg A."/>
            <person name="Pachikara N."/>
            <person name="Randazzo S."/>
            <person name="Depoix D."/>
            <person name="Carcy B."/>
            <person name="Delbecq S."/>
            <person name="Frutos R."/>
            <person name="Silva J.C."/>
            <person name="Sutton R."/>
            <person name="Krause P.J."/>
            <person name="Mamoun C.B."/>
        </authorList>
    </citation>
    <scope>NUCLEOTIDE SEQUENCE [LARGE SCALE GENOMIC DNA]</scope>
    <source>
        <strain evidence="7 8">RI</strain>
    </source>
</reference>
<protein>
    <submittedName>
        <fullName evidence="7">Large subunit ribosomal protein L12e</fullName>
    </submittedName>
</protein>
<dbReference type="GeneID" id="24426299"/>
<proteinExistence type="inferred from homology"/>